<sequence>MHISPPPPPPLLLPLEDSTLINHHHQNNSTHNSTLNSTLNSTHNLTHELLIASLAIQRASLLTKRVLQTLTSNNNPSPSPTTYPSTPVTGHPFFPSTTTCLNPSYDPSSRRLSIAKPDASPVTIADFASQALLISTIHHHFPSDTFIGEEDSSSLRHNPDLCSQVFDLVSTTYLSDPAAEALLGPRPGSIPEMLGLIDLGCGRGTRGKRCWSMDPIDGTSAFLKGEQYAVSLALLDGEGRELMGLLGCPNLGIGVVVGGGRIEESEVDREGWGVMLSAVRGEGCALVRSMGKAGLNKVVKRINRRKGKQREIRTEELHFVDSRVSCATDSGMVEQLARRAGAGRTGERTEIYSSHMRYAAMVLGGREFVQVRFPKRPKGEAAPWCVWDHAGSQLIYTESGAGKVTDLEGRPIDFGTGRKLTNNWGLITADESVHGKMLELAGEVLKEAGR</sequence>
<feature type="region of interest" description="Disordered" evidence="6">
    <location>
        <begin position="70"/>
        <end position="89"/>
    </location>
</feature>
<gene>
    <name evidence="7" type="ORF">PODCO_501490</name>
</gene>
<dbReference type="SUPFAM" id="SSF56655">
    <property type="entry name" value="Carbohydrate phosphatase"/>
    <property type="match status" value="1"/>
</dbReference>
<evidence type="ECO:0000313" key="8">
    <source>
        <dbReference type="Proteomes" id="UP000280685"/>
    </source>
</evidence>
<evidence type="ECO:0000256" key="3">
    <source>
        <dbReference type="ARBA" id="ARBA00022723"/>
    </source>
</evidence>
<comment type="similarity">
    <text evidence="2">Belongs to the inositol monophosphatase superfamily.</text>
</comment>
<dbReference type="InterPro" id="IPR020583">
    <property type="entry name" value="Inositol_monoP_metal-BS"/>
</dbReference>
<dbReference type="Gene3D" id="3.40.190.80">
    <property type="match status" value="1"/>
</dbReference>
<keyword evidence="4" id="KW-0378">Hydrolase</keyword>
<dbReference type="EMBL" id="LR026968">
    <property type="protein sequence ID" value="VBB80778.1"/>
    <property type="molecule type" value="Genomic_DNA"/>
</dbReference>
<keyword evidence="8" id="KW-1185">Reference proteome</keyword>
<proteinExistence type="inferred from homology"/>
<reference evidence="7" key="1">
    <citation type="submission" date="2018-02" db="EMBL/GenBank/DDBJ databases">
        <authorList>
            <person name="Silar P."/>
        </authorList>
    </citation>
    <scope>NUCLEOTIDE SEQUENCE [LARGE SCALE GENOMIC DNA]</scope>
    <source>
        <strain evidence="7">T</strain>
    </source>
</reference>
<name>A0ABY6SBR3_PODCO</name>
<evidence type="ECO:0000256" key="4">
    <source>
        <dbReference type="ARBA" id="ARBA00022801"/>
    </source>
</evidence>
<evidence type="ECO:0000256" key="1">
    <source>
        <dbReference type="ARBA" id="ARBA00001946"/>
    </source>
</evidence>
<keyword evidence="5" id="KW-0460">Magnesium</keyword>
<evidence type="ECO:0000256" key="5">
    <source>
        <dbReference type="ARBA" id="ARBA00022842"/>
    </source>
</evidence>
<dbReference type="Gene3D" id="3.30.540.10">
    <property type="entry name" value="Fructose-1,6-Bisphosphatase, subunit A, domain 1"/>
    <property type="match status" value="1"/>
</dbReference>
<evidence type="ECO:0000313" key="7">
    <source>
        <dbReference type="EMBL" id="VBB80778.1"/>
    </source>
</evidence>
<organism evidence="7 8">
    <name type="scientific">Podospora comata</name>
    <dbReference type="NCBI Taxonomy" id="48703"/>
    <lineage>
        <taxon>Eukaryota</taxon>
        <taxon>Fungi</taxon>
        <taxon>Dikarya</taxon>
        <taxon>Ascomycota</taxon>
        <taxon>Pezizomycotina</taxon>
        <taxon>Sordariomycetes</taxon>
        <taxon>Sordariomycetidae</taxon>
        <taxon>Sordariales</taxon>
        <taxon>Podosporaceae</taxon>
        <taxon>Podospora</taxon>
    </lineage>
</organism>
<dbReference type="CDD" id="cd01517">
    <property type="entry name" value="PAP_phosphatase"/>
    <property type="match status" value="1"/>
</dbReference>
<feature type="compositionally biased region" description="Low complexity" evidence="6">
    <location>
        <begin position="71"/>
        <end position="87"/>
    </location>
</feature>
<protein>
    <submittedName>
        <fullName evidence="7">Inositol monophosphatase</fullName>
    </submittedName>
</protein>
<comment type="cofactor">
    <cofactor evidence="1">
        <name>Mg(2+)</name>
        <dbReference type="ChEBI" id="CHEBI:18420"/>
    </cofactor>
</comment>
<dbReference type="PANTHER" id="PTHR43200:SF2">
    <property type="entry name" value="3'(2'),5'-BISPHOSPHATE NUCLEOTIDASE"/>
    <property type="match status" value="1"/>
</dbReference>
<dbReference type="Proteomes" id="UP000280685">
    <property type="component" value="Chromosome 5"/>
</dbReference>
<dbReference type="PROSITE" id="PS00629">
    <property type="entry name" value="IMP_1"/>
    <property type="match status" value="1"/>
</dbReference>
<dbReference type="Pfam" id="PF00459">
    <property type="entry name" value="Inositol_P"/>
    <property type="match status" value="1"/>
</dbReference>
<keyword evidence="3" id="KW-0479">Metal-binding</keyword>
<evidence type="ECO:0000256" key="6">
    <source>
        <dbReference type="SAM" id="MobiDB-lite"/>
    </source>
</evidence>
<dbReference type="InterPro" id="IPR000760">
    <property type="entry name" value="Inositol_monophosphatase-like"/>
</dbReference>
<accession>A0ABY6SBR3</accession>
<dbReference type="PANTHER" id="PTHR43200">
    <property type="entry name" value="PHOSPHATASE"/>
    <property type="match status" value="1"/>
</dbReference>
<dbReference type="InterPro" id="IPR051090">
    <property type="entry name" value="Inositol_monoP_superfamily"/>
</dbReference>
<evidence type="ECO:0000256" key="2">
    <source>
        <dbReference type="ARBA" id="ARBA00009759"/>
    </source>
</evidence>